<feature type="transmembrane region" description="Helical" evidence="8">
    <location>
        <begin position="434"/>
        <end position="456"/>
    </location>
</feature>
<dbReference type="InterPro" id="IPR024962">
    <property type="entry name" value="YukD-like"/>
</dbReference>
<dbReference type="Pfam" id="PF08817">
    <property type="entry name" value="YukD"/>
    <property type="match status" value="1"/>
</dbReference>
<proteinExistence type="inferred from homology"/>
<evidence type="ECO:0000256" key="4">
    <source>
        <dbReference type="ARBA" id="ARBA00022692"/>
    </source>
</evidence>
<feature type="transmembrane region" description="Helical" evidence="8">
    <location>
        <begin position="379"/>
        <end position="398"/>
    </location>
</feature>
<evidence type="ECO:0000256" key="3">
    <source>
        <dbReference type="ARBA" id="ARBA00022475"/>
    </source>
</evidence>
<dbReference type="EMBL" id="BAAAMJ010000028">
    <property type="protein sequence ID" value="GAA1916494.1"/>
    <property type="molecule type" value="Genomic_DNA"/>
</dbReference>
<feature type="transmembrane region" description="Helical" evidence="8">
    <location>
        <begin position="353"/>
        <end position="373"/>
    </location>
</feature>
<dbReference type="InterPro" id="IPR044049">
    <property type="entry name" value="EccD_transm"/>
</dbReference>
<sequence>MSGSLTPSPPAAGRAAPAVARPGRAAPAPAPDRAVAPVAGPAAQFVRIAVAGPAGRADLAVPAGVPLAHLMPTLLHHAGGDSGDDGGVRHGGWVLRRTDGTRLDPAATLAAQGVREGDLLFAGHGTDDATEPLYDDVVEVIGEHGVRGTWAHGATRAACGALATVAVLTVCGALAAAPGRLPGWLGLALAAAALAVAALMSRAFGDTRAGTLAAVLAAPAAMTGAVRLLGTGPGLDGFGAGHLLLACAVLAVVGGLGPLLAGGGDGTFAALVTAGPPAAAGAAICAIWGAEPALGAAVAAPLALALTTVWPTLALRLARTPAPYVAGSAEDLAELPPRLSHDALRDRVARARLLLTGMLAGSHLVAGAGTLALFASRELWPSVLGAVLVLLTALRTRLFKDARQAAVPLVTALLATAGAAALAVTSLTGQTLPLLGATVPVAVTAALAAGTVAVLAGRYRLNPRLSRALDVLETAVLLTVVPLVLAVWEVYAALLNFRV</sequence>
<keyword evidence="6 8" id="KW-0472">Membrane</keyword>
<evidence type="ECO:0000313" key="10">
    <source>
        <dbReference type="EMBL" id="GAA1916494.1"/>
    </source>
</evidence>
<evidence type="ECO:0000256" key="2">
    <source>
        <dbReference type="ARBA" id="ARBA00006162"/>
    </source>
</evidence>
<evidence type="ECO:0000256" key="7">
    <source>
        <dbReference type="SAM" id="MobiDB-lite"/>
    </source>
</evidence>
<accession>A0ABN2PAJ5</accession>
<dbReference type="Gene3D" id="3.10.20.90">
    <property type="entry name" value="Phosphatidylinositol 3-kinase Catalytic Subunit, Chain A, domain 1"/>
    <property type="match status" value="1"/>
</dbReference>
<keyword evidence="4 8" id="KW-0812">Transmembrane</keyword>
<gene>
    <name evidence="10" type="primary">eccD_1</name>
    <name evidence="10" type="ORF">GCM10009716_27150</name>
</gene>
<feature type="transmembrane region" description="Helical" evidence="8">
    <location>
        <begin position="405"/>
        <end position="428"/>
    </location>
</feature>
<feature type="transmembrane region" description="Helical" evidence="8">
    <location>
        <begin position="183"/>
        <end position="200"/>
    </location>
</feature>
<evidence type="ECO:0000313" key="11">
    <source>
        <dbReference type="Proteomes" id="UP001501303"/>
    </source>
</evidence>
<reference evidence="10 11" key="1">
    <citation type="journal article" date="2019" name="Int. J. Syst. Evol. Microbiol.">
        <title>The Global Catalogue of Microorganisms (GCM) 10K type strain sequencing project: providing services to taxonomists for standard genome sequencing and annotation.</title>
        <authorList>
            <consortium name="The Broad Institute Genomics Platform"/>
            <consortium name="The Broad Institute Genome Sequencing Center for Infectious Disease"/>
            <person name="Wu L."/>
            <person name="Ma J."/>
        </authorList>
    </citation>
    <scope>NUCLEOTIDE SEQUENCE [LARGE SCALE GENOMIC DNA]</scope>
    <source>
        <strain evidence="10 11">JCM 13581</strain>
    </source>
</reference>
<feature type="transmembrane region" description="Helical" evidence="8">
    <location>
        <begin position="268"/>
        <end position="290"/>
    </location>
</feature>
<keyword evidence="5 8" id="KW-1133">Transmembrane helix</keyword>
<feature type="transmembrane region" description="Helical" evidence="8">
    <location>
        <begin position="242"/>
        <end position="261"/>
    </location>
</feature>
<comment type="similarity">
    <text evidence="2">Belongs to the EccD/Snm4 family.</text>
</comment>
<dbReference type="NCBIfam" id="TIGR03920">
    <property type="entry name" value="T7SS_EccD"/>
    <property type="match status" value="1"/>
</dbReference>
<protein>
    <submittedName>
        <fullName evidence="10">Type VII secretion integral membrane protein EccD</fullName>
    </submittedName>
</protein>
<evidence type="ECO:0000256" key="5">
    <source>
        <dbReference type="ARBA" id="ARBA00022989"/>
    </source>
</evidence>
<dbReference type="PIRSF" id="PIRSF017804">
    <property type="entry name" value="Secretion_EccD1"/>
    <property type="match status" value="1"/>
</dbReference>
<name>A0ABN2PAJ5_9ACTN</name>
<evidence type="ECO:0000256" key="1">
    <source>
        <dbReference type="ARBA" id="ARBA00004651"/>
    </source>
</evidence>
<feature type="transmembrane region" description="Helical" evidence="8">
    <location>
        <begin position="468"/>
        <end position="488"/>
    </location>
</feature>
<feature type="transmembrane region" description="Helical" evidence="8">
    <location>
        <begin position="157"/>
        <end position="177"/>
    </location>
</feature>
<comment type="caution">
    <text evidence="10">The sequence shown here is derived from an EMBL/GenBank/DDBJ whole genome shotgun (WGS) entry which is preliminary data.</text>
</comment>
<feature type="transmembrane region" description="Helical" evidence="8">
    <location>
        <begin position="212"/>
        <end position="230"/>
    </location>
</feature>
<comment type="subcellular location">
    <subcellularLocation>
        <location evidence="1">Cell membrane</location>
        <topology evidence="1">Multi-pass membrane protein</topology>
    </subcellularLocation>
</comment>
<feature type="domain" description="EccD-like transmembrane" evidence="9">
    <location>
        <begin position="155"/>
        <end position="494"/>
    </location>
</feature>
<dbReference type="InterPro" id="IPR006707">
    <property type="entry name" value="T7SS_EccD"/>
</dbReference>
<dbReference type="Proteomes" id="UP001501303">
    <property type="component" value="Unassembled WGS sequence"/>
</dbReference>
<keyword evidence="11" id="KW-1185">Reference proteome</keyword>
<organism evidence="10 11">
    <name type="scientific">Streptomyces sodiiphilus</name>
    <dbReference type="NCBI Taxonomy" id="226217"/>
    <lineage>
        <taxon>Bacteria</taxon>
        <taxon>Bacillati</taxon>
        <taxon>Actinomycetota</taxon>
        <taxon>Actinomycetes</taxon>
        <taxon>Kitasatosporales</taxon>
        <taxon>Streptomycetaceae</taxon>
        <taxon>Streptomyces</taxon>
    </lineage>
</organism>
<feature type="region of interest" description="Disordered" evidence="7">
    <location>
        <begin position="1"/>
        <end position="35"/>
    </location>
</feature>
<keyword evidence="3" id="KW-1003">Cell membrane</keyword>
<evidence type="ECO:0000259" key="9">
    <source>
        <dbReference type="Pfam" id="PF19053"/>
    </source>
</evidence>
<dbReference type="Pfam" id="PF19053">
    <property type="entry name" value="EccD"/>
    <property type="match status" value="1"/>
</dbReference>
<feature type="transmembrane region" description="Helical" evidence="8">
    <location>
        <begin position="296"/>
        <end position="315"/>
    </location>
</feature>
<feature type="compositionally biased region" description="Low complexity" evidence="7">
    <location>
        <begin position="11"/>
        <end position="35"/>
    </location>
</feature>
<dbReference type="RefSeq" id="WP_344261952.1">
    <property type="nucleotide sequence ID" value="NZ_BAAAMJ010000028.1"/>
</dbReference>
<evidence type="ECO:0000256" key="8">
    <source>
        <dbReference type="SAM" id="Phobius"/>
    </source>
</evidence>
<evidence type="ECO:0000256" key="6">
    <source>
        <dbReference type="ARBA" id="ARBA00023136"/>
    </source>
</evidence>